<proteinExistence type="predicted"/>
<accession>A0ACC1NND2</accession>
<gene>
    <name evidence="1" type="ORF">NQ176_g2993</name>
</gene>
<keyword evidence="2" id="KW-1185">Reference proteome</keyword>
<organism evidence="1 2">
    <name type="scientific">Zarea fungicola</name>
    <dbReference type="NCBI Taxonomy" id="93591"/>
    <lineage>
        <taxon>Eukaryota</taxon>
        <taxon>Fungi</taxon>
        <taxon>Dikarya</taxon>
        <taxon>Ascomycota</taxon>
        <taxon>Pezizomycotina</taxon>
        <taxon>Sordariomycetes</taxon>
        <taxon>Hypocreomycetidae</taxon>
        <taxon>Hypocreales</taxon>
        <taxon>Cordycipitaceae</taxon>
        <taxon>Zarea</taxon>
    </lineage>
</organism>
<reference evidence="1" key="1">
    <citation type="submission" date="2022-08" db="EMBL/GenBank/DDBJ databases">
        <title>Genome Sequence of Lecanicillium fungicola.</title>
        <authorList>
            <person name="Buettner E."/>
        </authorList>
    </citation>
    <scope>NUCLEOTIDE SEQUENCE</scope>
    <source>
        <strain evidence="1">Babe33</strain>
    </source>
</reference>
<sequence length="106" mass="12178">MLVDPETFHITAVLDFEFTNVMPAPLSARMRESWISGRFWFDLAASKSFELDAIYWAALHDGGTGIDELLNDGSRAELEPFIEKKMKQLRAYKDECNARFSKKVDE</sequence>
<protein>
    <submittedName>
        <fullName evidence="1">Uncharacterized protein</fullName>
    </submittedName>
</protein>
<name>A0ACC1NND2_9HYPO</name>
<dbReference type="Proteomes" id="UP001143910">
    <property type="component" value="Unassembled WGS sequence"/>
</dbReference>
<evidence type="ECO:0000313" key="1">
    <source>
        <dbReference type="EMBL" id="KAJ2979863.1"/>
    </source>
</evidence>
<evidence type="ECO:0000313" key="2">
    <source>
        <dbReference type="Proteomes" id="UP001143910"/>
    </source>
</evidence>
<dbReference type="EMBL" id="JANJQO010000246">
    <property type="protein sequence ID" value="KAJ2979863.1"/>
    <property type="molecule type" value="Genomic_DNA"/>
</dbReference>
<comment type="caution">
    <text evidence="1">The sequence shown here is derived from an EMBL/GenBank/DDBJ whole genome shotgun (WGS) entry which is preliminary data.</text>
</comment>